<keyword evidence="8" id="KW-1185">Reference proteome</keyword>
<evidence type="ECO:0000259" key="6">
    <source>
        <dbReference type="Pfam" id="PF00535"/>
    </source>
</evidence>
<feature type="domain" description="Glycosyltransferase 2-like" evidence="6">
    <location>
        <begin position="9"/>
        <end position="113"/>
    </location>
</feature>
<protein>
    <submittedName>
        <fullName evidence="7">Glycosyltransferase</fullName>
    </submittedName>
</protein>
<dbReference type="PANTHER" id="PTHR43646:SF2">
    <property type="entry name" value="GLYCOSYLTRANSFERASE 2-LIKE DOMAIN-CONTAINING PROTEIN"/>
    <property type="match status" value="1"/>
</dbReference>
<organism evidence="7 8">
    <name type="scientific">Aquabacterium soli</name>
    <dbReference type="NCBI Taxonomy" id="2493092"/>
    <lineage>
        <taxon>Bacteria</taxon>
        <taxon>Pseudomonadati</taxon>
        <taxon>Pseudomonadota</taxon>
        <taxon>Betaproteobacteria</taxon>
        <taxon>Burkholderiales</taxon>
        <taxon>Aquabacterium</taxon>
    </lineage>
</organism>
<sequence>MTTAVPDISIAIPAHDEERHIGRCVESVMLSAQRARVHAEVVVALNRCTDRTQSIAESLGARCVAEDRKCIAAVRNAAVRGGTASALATIDADSWMQPHTMGELMRHVHDPGYIGGGAAIWPERWSAGIVVSALMVLPYVIDKGVSAGMFWCLRDTFEALGGFDETMVSVEDLDFAIRLKVLGKARGQRYGTLWRGGIITSCRKFDIFGDWYLVRNPSLIRRIFTGHDRKAADLYYYDVDRKR</sequence>
<reference evidence="7 8" key="1">
    <citation type="submission" date="2018-12" db="EMBL/GenBank/DDBJ databases">
        <title>The whole draft genome of Aquabacterium sp. SJQ9.</title>
        <authorList>
            <person name="Sun L."/>
            <person name="Gao X."/>
            <person name="Chen W."/>
            <person name="Huang K."/>
        </authorList>
    </citation>
    <scope>NUCLEOTIDE SEQUENCE [LARGE SCALE GENOMIC DNA]</scope>
    <source>
        <strain evidence="7 8">SJQ9</strain>
    </source>
</reference>
<evidence type="ECO:0000256" key="1">
    <source>
        <dbReference type="ARBA" id="ARBA00004236"/>
    </source>
</evidence>
<dbReference type="EMBL" id="RSED01000002">
    <property type="protein sequence ID" value="RRS05704.1"/>
    <property type="molecule type" value="Genomic_DNA"/>
</dbReference>
<keyword evidence="5" id="KW-0472">Membrane</keyword>
<keyword evidence="3" id="KW-0328">Glycosyltransferase</keyword>
<evidence type="ECO:0000313" key="8">
    <source>
        <dbReference type="Proteomes" id="UP000269265"/>
    </source>
</evidence>
<gene>
    <name evidence="7" type="ORF">EIP75_02220</name>
</gene>
<dbReference type="OrthoDB" id="9777873at2"/>
<accession>A0A426VFN3</accession>
<dbReference type="RefSeq" id="WP_125241611.1">
    <property type="nucleotide sequence ID" value="NZ_RSED01000002.1"/>
</dbReference>
<dbReference type="SUPFAM" id="SSF53448">
    <property type="entry name" value="Nucleotide-diphospho-sugar transferases"/>
    <property type="match status" value="1"/>
</dbReference>
<dbReference type="Proteomes" id="UP000269265">
    <property type="component" value="Unassembled WGS sequence"/>
</dbReference>
<dbReference type="AlphaFoldDB" id="A0A426VFN3"/>
<dbReference type="InterPro" id="IPR029044">
    <property type="entry name" value="Nucleotide-diphossugar_trans"/>
</dbReference>
<keyword evidence="2" id="KW-1003">Cell membrane</keyword>
<dbReference type="GO" id="GO:0005886">
    <property type="term" value="C:plasma membrane"/>
    <property type="evidence" value="ECO:0007669"/>
    <property type="project" value="UniProtKB-SubCell"/>
</dbReference>
<comment type="subcellular location">
    <subcellularLocation>
        <location evidence="1">Cell membrane</location>
    </subcellularLocation>
</comment>
<dbReference type="PANTHER" id="PTHR43646">
    <property type="entry name" value="GLYCOSYLTRANSFERASE"/>
    <property type="match status" value="1"/>
</dbReference>
<evidence type="ECO:0000313" key="7">
    <source>
        <dbReference type="EMBL" id="RRS05704.1"/>
    </source>
</evidence>
<dbReference type="Pfam" id="PF00535">
    <property type="entry name" value="Glycos_transf_2"/>
    <property type="match status" value="1"/>
</dbReference>
<evidence type="ECO:0000256" key="2">
    <source>
        <dbReference type="ARBA" id="ARBA00022475"/>
    </source>
</evidence>
<evidence type="ECO:0000256" key="5">
    <source>
        <dbReference type="ARBA" id="ARBA00023136"/>
    </source>
</evidence>
<dbReference type="Gene3D" id="3.90.550.10">
    <property type="entry name" value="Spore Coat Polysaccharide Biosynthesis Protein SpsA, Chain A"/>
    <property type="match status" value="1"/>
</dbReference>
<evidence type="ECO:0000256" key="4">
    <source>
        <dbReference type="ARBA" id="ARBA00022679"/>
    </source>
</evidence>
<comment type="caution">
    <text evidence="7">The sequence shown here is derived from an EMBL/GenBank/DDBJ whole genome shotgun (WGS) entry which is preliminary data.</text>
</comment>
<evidence type="ECO:0000256" key="3">
    <source>
        <dbReference type="ARBA" id="ARBA00022676"/>
    </source>
</evidence>
<dbReference type="InterPro" id="IPR001173">
    <property type="entry name" value="Glyco_trans_2-like"/>
</dbReference>
<proteinExistence type="predicted"/>
<keyword evidence="4 7" id="KW-0808">Transferase</keyword>
<name>A0A426VFN3_9BURK</name>
<dbReference type="GO" id="GO:0016757">
    <property type="term" value="F:glycosyltransferase activity"/>
    <property type="evidence" value="ECO:0007669"/>
    <property type="project" value="UniProtKB-KW"/>
</dbReference>